<keyword evidence="2" id="KW-1185">Reference proteome</keyword>
<protein>
    <submittedName>
        <fullName evidence="1">Uncharacterized protein</fullName>
    </submittedName>
</protein>
<dbReference type="RefSeq" id="WP_141603274.1">
    <property type="nucleotide sequence ID" value="NZ_VIGD01000027.1"/>
</dbReference>
<sequence length="61" mass="7446">MKNYKRFIDEEIAYKELKESLEKALARQLTELEDRKMKWLARDEYETIGVFVDIFKELSDK</sequence>
<accession>A0A540UVX0</accession>
<dbReference type="Proteomes" id="UP000315753">
    <property type="component" value="Unassembled WGS sequence"/>
</dbReference>
<reference evidence="1 2" key="1">
    <citation type="submission" date="2019-06" db="EMBL/GenBank/DDBJ databases">
        <title>Genome sequence of Ureibacillus terrenus.</title>
        <authorList>
            <person name="Maclea K.S."/>
            <person name="Simoes M."/>
        </authorList>
    </citation>
    <scope>NUCLEOTIDE SEQUENCE [LARGE SCALE GENOMIC DNA]</scope>
    <source>
        <strain evidence="1 2">ATCC BAA-384</strain>
    </source>
</reference>
<comment type="caution">
    <text evidence="1">The sequence shown here is derived from an EMBL/GenBank/DDBJ whole genome shotgun (WGS) entry which is preliminary data.</text>
</comment>
<organism evidence="1 2">
    <name type="scientific">Ureibacillus terrenus</name>
    <dbReference type="NCBI Taxonomy" id="118246"/>
    <lineage>
        <taxon>Bacteria</taxon>
        <taxon>Bacillati</taxon>
        <taxon>Bacillota</taxon>
        <taxon>Bacilli</taxon>
        <taxon>Bacillales</taxon>
        <taxon>Caryophanaceae</taxon>
        <taxon>Ureibacillus</taxon>
    </lineage>
</organism>
<dbReference type="AlphaFoldDB" id="A0A540UVX0"/>
<evidence type="ECO:0000313" key="1">
    <source>
        <dbReference type="EMBL" id="TQE88646.1"/>
    </source>
</evidence>
<proteinExistence type="predicted"/>
<gene>
    <name evidence="1" type="ORF">FKZ59_13475</name>
</gene>
<name>A0A540UVX0_9BACL</name>
<dbReference type="EMBL" id="VIGD01000027">
    <property type="protein sequence ID" value="TQE88646.1"/>
    <property type="molecule type" value="Genomic_DNA"/>
</dbReference>
<evidence type="ECO:0000313" key="2">
    <source>
        <dbReference type="Proteomes" id="UP000315753"/>
    </source>
</evidence>